<dbReference type="FunCoup" id="C5DLW3">
    <property type="interactions" value="51"/>
</dbReference>
<keyword evidence="2" id="KW-1185">Reference proteome</keyword>
<gene>
    <name evidence="1" type="ordered locus">KLTH0G04026g</name>
</gene>
<dbReference type="HOGENOM" id="CLU_088337_0_0_1"/>
<dbReference type="InParanoid" id="C5DLW3"/>
<evidence type="ECO:0000313" key="1">
    <source>
        <dbReference type="EMBL" id="CAR24774.1"/>
    </source>
</evidence>
<accession>C5DLW3</accession>
<evidence type="ECO:0000313" key="2">
    <source>
        <dbReference type="Proteomes" id="UP000002036"/>
    </source>
</evidence>
<dbReference type="Proteomes" id="UP000002036">
    <property type="component" value="Chromosome G"/>
</dbReference>
<proteinExistence type="predicted"/>
<dbReference type="eggNOG" id="ENOG502S3KK">
    <property type="taxonomic scope" value="Eukaryota"/>
</dbReference>
<protein>
    <submittedName>
        <fullName evidence="1">KLTH0G04026p</fullName>
    </submittedName>
</protein>
<dbReference type="RefSeq" id="XP_002555211.1">
    <property type="nucleotide sequence ID" value="XM_002555165.1"/>
</dbReference>
<dbReference type="GeneID" id="8293477"/>
<organism evidence="1 2">
    <name type="scientific">Lachancea thermotolerans (strain ATCC 56472 / CBS 6340 / NRRL Y-8284)</name>
    <name type="common">Yeast</name>
    <name type="synonym">Kluyveromyces thermotolerans</name>
    <dbReference type="NCBI Taxonomy" id="559295"/>
    <lineage>
        <taxon>Eukaryota</taxon>
        <taxon>Fungi</taxon>
        <taxon>Dikarya</taxon>
        <taxon>Ascomycota</taxon>
        <taxon>Saccharomycotina</taxon>
        <taxon>Saccharomycetes</taxon>
        <taxon>Saccharomycetales</taxon>
        <taxon>Saccharomycetaceae</taxon>
        <taxon>Lachancea</taxon>
    </lineage>
</organism>
<dbReference type="OMA" id="HTKMIND"/>
<name>C5DLW3_LACTC</name>
<dbReference type="KEGG" id="lth:KLTH0G04026g"/>
<dbReference type="OrthoDB" id="4067935at2759"/>
<dbReference type="AlphaFoldDB" id="C5DLW3"/>
<reference evidence="1 2" key="1">
    <citation type="journal article" date="2009" name="Genome Res.">
        <title>Comparative genomics of protoploid Saccharomycetaceae.</title>
        <authorList>
            <consortium name="The Genolevures Consortium"/>
            <person name="Souciet J.-L."/>
            <person name="Dujon B."/>
            <person name="Gaillardin C."/>
            <person name="Johnston M."/>
            <person name="Baret P.V."/>
            <person name="Cliften P."/>
            <person name="Sherman D.J."/>
            <person name="Weissenbach J."/>
            <person name="Westhof E."/>
            <person name="Wincker P."/>
            <person name="Jubin C."/>
            <person name="Poulain J."/>
            <person name="Barbe V."/>
            <person name="Segurens B."/>
            <person name="Artiguenave F."/>
            <person name="Anthouard V."/>
            <person name="Vacherie B."/>
            <person name="Val M.-E."/>
            <person name="Fulton R.S."/>
            <person name="Minx P."/>
            <person name="Wilson R."/>
            <person name="Durrens P."/>
            <person name="Jean G."/>
            <person name="Marck C."/>
            <person name="Martin T."/>
            <person name="Nikolski M."/>
            <person name="Rolland T."/>
            <person name="Seret M.-L."/>
            <person name="Casaregola S."/>
            <person name="Despons L."/>
            <person name="Fairhead C."/>
            <person name="Fischer G."/>
            <person name="Lafontaine I."/>
            <person name="Leh V."/>
            <person name="Lemaire M."/>
            <person name="de Montigny J."/>
            <person name="Neuveglise C."/>
            <person name="Thierry A."/>
            <person name="Blanc-Lenfle I."/>
            <person name="Bleykasten C."/>
            <person name="Diffels J."/>
            <person name="Fritsch E."/>
            <person name="Frangeul L."/>
            <person name="Goeffon A."/>
            <person name="Jauniaux N."/>
            <person name="Kachouri-Lafond R."/>
            <person name="Payen C."/>
            <person name="Potier S."/>
            <person name="Pribylova L."/>
            <person name="Ozanne C."/>
            <person name="Richard G.-F."/>
            <person name="Sacerdot C."/>
            <person name="Straub M.-L."/>
            <person name="Talla E."/>
        </authorList>
    </citation>
    <scope>NUCLEOTIDE SEQUENCE [LARGE SCALE GENOMIC DNA]</scope>
    <source>
        <strain evidence="2">ATCC 56472 / CBS 6340 / NRRL Y-8284</strain>
    </source>
</reference>
<dbReference type="EMBL" id="CU928171">
    <property type="protein sequence ID" value="CAR24774.1"/>
    <property type="molecule type" value="Genomic_DNA"/>
</dbReference>
<sequence>MVELASKISPANQLLFNQIANELSASLTGPTLEFIDVLIESFMYPRGNRSLFASARGETSMESSPTDHQQLYECQDFGHNCLLGMVYARHLLNKIKSQSLTESPDFAWSLLELLEDTRSTLVHLLKQMSSQIELPMCSEMYRQILSENVFHFRHAFLNFQALDCILHQLLETLDKTGLLDEVVFQIDYKTIGAIQRFAADNTQWFEDIMLGSKALKEYLLLQDYRTDYLDQVTATKVPKGVRKAIRSPEFSSFVHARKSRLKISHRKIF</sequence>